<dbReference type="GO" id="GO:0030599">
    <property type="term" value="F:pectinesterase activity"/>
    <property type="evidence" value="ECO:0007669"/>
    <property type="project" value="InterPro"/>
</dbReference>
<proteinExistence type="predicted"/>
<evidence type="ECO:0000313" key="4">
    <source>
        <dbReference type="Proteomes" id="UP000004994"/>
    </source>
</evidence>
<dbReference type="EnsemblPlants" id="Solyc11g050993.1.1">
    <property type="protein sequence ID" value="Solyc11g050993.1.1"/>
    <property type="gene ID" value="Solyc11g050993.1"/>
</dbReference>
<keyword evidence="1" id="KW-0378">Hydrolase</keyword>
<accession>A0A3Q7IXC1</accession>
<sequence length="79" mass="9227">MYVTMTFVFQNCLIEHALQWRSNITQSQRIKEILTPEKATLDLVKSDNVTTHLGRLRGIFSRIVMMESYIGNLIDPRGW</sequence>
<name>A0A3Q7IXC1_SOLLC</name>
<keyword evidence="4" id="KW-1185">Reference proteome</keyword>
<evidence type="ECO:0000313" key="3">
    <source>
        <dbReference type="EnsemblPlants" id="Solyc11g050993.1.1"/>
    </source>
</evidence>
<dbReference type="STRING" id="4081.A0A3Q7IXC1"/>
<dbReference type="Pfam" id="PF01095">
    <property type="entry name" value="Pectinesterase"/>
    <property type="match status" value="1"/>
</dbReference>
<feature type="domain" description="Pectinesterase catalytic" evidence="2">
    <location>
        <begin position="42"/>
        <end position="79"/>
    </location>
</feature>
<evidence type="ECO:0000256" key="1">
    <source>
        <dbReference type="ARBA" id="ARBA00022801"/>
    </source>
</evidence>
<dbReference type="GO" id="GO:0042545">
    <property type="term" value="P:cell wall modification"/>
    <property type="evidence" value="ECO:0007669"/>
    <property type="project" value="InterPro"/>
</dbReference>
<dbReference type="Proteomes" id="UP000004994">
    <property type="component" value="Chromosome 11"/>
</dbReference>
<reference evidence="3" key="1">
    <citation type="journal article" date="2012" name="Nature">
        <title>The tomato genome sequence provides insights into fleshy fruit evolution.</title>
        <authorList>
            <consortium name="Tomato Genome Consortium"/>
        </authorList>
    </citation>
    <scope>NUCLEOTIDE SEQUENCE [LARGE SCALE GENOMIC DNA]</scope>
    <source>
        <strain evidence="3">cv. Heinz 1706</strain>
    </source>
</reference>
<dbReference type="InParanoid" id="A0A3Q7IXC1"/>
<dbReference type="AlphaFoldDB" id="A0A3Q7IXC1"/>
<protein>
    <recommendedName>
        <fullName evidence="2">Pectinesterase catalytic domain-containing protein</fullName>
    </recommendedName>
</protein>
<dbReference type="InterPro" id="IPR000070">
    <property type="entry name" value="Pectinesterase_cat"/>
</dbReference>
<evidence type="ECO:0000259" key="2">
    <source>
        <dbReference type="Pfam" id="PF01095"/>
    </source>
</evidence>
<organism evidence="3">
    <name type="scientific">Solanum lycopersicum</name>
    <name type="common">Tomato</name>
    <name type="synonym">Lycopersicon esculentum</name>
    <dbReference type="NCBI Taxonomy" id="4081"/>
    <lineage>
        <taxon>Eukaryota</taxon>
        <taxon>Viridiplantae</taxon>
        <taxon>Streptophyta</taxon>
        <taxon>Embryophyta</taxon>
        <taxon>Tracheophyta</taxon>
        <taxon>Spermatophyta</taxon>
        <taxon>Magnoliopsida</taxon>
        <taxon>eudicotyledons</taxon>
        <taxon>Gunneridae</taxon>
        <taxon>Pentapetalae</taxon>
        <taxon>asterids</taxon>
        <taxon>lamiids</taxon>
        <taxon>Solanales</taxon>
        <taxon>Solanaceae</taxon>
        <taxon>Solanoideae</taxon>
        <taxon>Solaneae</taxon>
        <taxon>Solanum</taxon>
        <taxon>Solanum subgen. Lycopersicon</taxon>
    </lineage>
</organism>
<dbReference type="InterPro" id="IPR012334">
    <property type="entry name" value="Pectin_lyas_fold"/>
</dbReference>
<dbReference type="Gene3D" id="2.160.20.10">
    <property type="entry name" value="Single-stranded right-handed beta-helix, Pectin lyase-like"/>
    <property type="match status" value="1"/>
</dbReference>
<reference evidence="3" key="2">
    <citation type="submission" date="2019-01" db="UniProtKB">
        <authorList>
            <consortium name="EnsemblPlants"/>
        </authorList>
    </citation>
    <scope>IDENTIFICATION</scope>
    <source>
        <strain evidence="3">cv. Heinz 1706</strain>
    </source>
</reference>
<dbReference type="Gramene" id="Solyc11g050993.1.1">
    <property type="protein sequence ID" value="Solyc11g050993.1.1"/>
    <property type="gene ID" value="Solyc11g050993.1"/>
</dbReference>